<dbReference type="EMBL" id="NHPJ01000110">
    <property type="protein sequence ID" value="OYR54921.1"/>
    <property type="molecule type" value="Genomic_DNA"/>
</dbReference>
<gene>
    <name evidence="4" type="ORF">DJ70_12900</name>
</gene>
<dbReference type="InterPro" id="IPR002711">
    <property type="entry name" value="HNH"/>
</dbReference>
<accession>A0A256IEE6</accession>
<evidence type="ECO:0000256" key="1">
    <source>
        <dbReference type="ARBA" id="ARBA00022722"/>
    </source>
</evidence>
<dbReference type="InterPro" id="IPR003615">
    <property type="entry name" value="HNH_nuc"/>
</dbReference>
<name>A0A256IEE6_9EURY</name>
<dbReference type="PANTHER" id="PTHR41286:SF1">
    <property type="entry name" value="HNH NUCLEASE YAJD-RELATED"/>
    <property type="match status" value="1"/>
</dbReference>
<comment type="caution">
    <text evidence="4">The sequence shown here is derived from an EMBL/GenBank/DDBJ whole genome shotgun (WGS) entry which is preliminary data.</text>
</comment>
<feature type="domain" description="C2H2-type" evidence="3">
    <location>
        <begin position="39"/>
        <end position="67"/>
    </location>
</feature>
<dbReference type="PANTHER" id="PTHR41286">
    <property type="entry name" value="HNH NUCLEASE YAJD-RELATED"/>
    <property type="match status" value="1"/>
</dbReference>
<proteinExistence type="predicted"/>
<dbReference type="GO" id="GO:0005829">
    <property type="term" value="C:cytosol"/>
    <property type="evidence" value="ECO:0007669"/>
    <property type="project" value="TreeGrafter"/>
</dbReference>
<dbReference type="SMART" id="SM00355">
    <property type="entry name" value="ZnF_C2H2"/>
    <property type="match status" value="2"/>
</dbReference>
<keyword evidence="1" id="KW-0540">Nuclease</keyword>
<dbReference type="PROSITE" id="PS00028">
    <property type="entry name" value="ZINC_FINGER_C2H2_1"/>
    <property type="match status" value="1"/>
</dbReference>
<organism evidence="4 5">
    <name type="scientific">Halorubrum halodurans</name>
    <dbReference type="NCBI Taxonomy" id="1383851"/>
    <lineage>
        <taxon>Archaea</taxon>
        <taxon>Methanobacteriati</taxon>
        <taxon>Methanobacteriota</taxon>
        <taxon>Stenosarchaea group</taxon>
        <taxon>Halobacteria</taxon>
        <taxon>Halobacteriales</taxon>
        <taxon>Haloferacaceae</taxon>
        <taxon>Halorubrum</taxon>
    </lineage>
</organism>
<evidence type="ECO:0000313" key="4">
    <source>
        <dbReference type="EMBL" id="OYR54921.1"/>
    </source>
</evidence>
<dbReference type="Proteomes" id="UP000216308">
    <property type="component" value="Unassembled WGS sequence"/>
</dbReference>
<protein>
    <recommendedName>
        <fullName evidence="3">C2H2-type domain-containing protein</fullName>
    </recommendedName>
</protein>
<dbReference type="Gene3D" id="3.30.160.60">
    <property type="entry name" value="Classic Zinc Finger"/>
    <property type="match status" value="1"/>
</dbReference>
<dbReference type="GO" id="GO:0003676">
    <property type="term" value="F:nucleic acid binding"/>
    <property type="evidence" value="ECO:0007669"/>
    <property type="project" value="InterPro"/>
</dbReference>
<dbReference type="AlphaFoldDB" id="A0A256IEE6"/>
<dbReference type="RefSeq" id="WP_094533665.1">
    <property type="nucleotide sequence ID" value="NZ_NHPJ01000110.1"/>
</dbReference>
<dbReference type="GO" id="GO:0008270">
    <property type="term" value="F:zinc ion binding"/>
    <property type="evidence" value="ECO:0007669"/>
    <property type="project" value="InterPro"/>
</dbReference>
<keyword evidence="2" id="KW-0378">Hydrolase</keyword>
<keyword evidence="5" id="KW-1185">Reference proteome</keyword>
<dbReference type="CDD" id="cd00085">
    <property type="entry name" value="HNHc"/>
    <property type="match status" value="1"/>
</dbReference>
<sequence length="164" mass="18469">MATHVCPTCGRDDFARERDMKAHHTIAHEEKLVEYRNLRECPTCGEVFANEGGMRAHHKIRHAESIAESRSLARSVREQVIERDASVCQRCGADVTPTDEDGPDFQLHHIVPFSAGGPDHPDNLITLCSDCHGEAHQRMRRIVEERPDLLEELKAFACGPHERG</sequence>
<evidence type="ECO:0000313" key="5">
    <source>
        <dbReference type="Proteomes" id="UP000216308"/>
    </source>
</evidence>
<reference evidence="4 5" key="1">
    <citation type="journal article" date="2014" name="Front. Microbiol.">
        <title>Population and genomic analysis of the genus Halorubrum.</title>
        <authorList>
            <person name="Fullmer M.S."/>
            <person name="Soucy S.M."/>
            <person name="Swithers K.S."/>
            <person name="Makkay A.M."/>
            <person name="Wheeler R."/>
            <person name="Ventosa A."/>
            <person name="Gogarten J.P."/>
            <person name="Papke R.T."/>
        </authorList>
    </citation>
    <scope>NUCLEOTIDE SEQUENCE [LARGE SCALE GENOMIC DNA]</scope>
    <source>
        <strain evidence="4 5">Cb34</strain>
    </source>
</reference>
<dbReference type="InterPro" id="IPR013087">
    <property type="entry name" value="Znf_C2H2_type"/>
</dbReference>
<dbReference type="Pfam" id="PF01844">
    <property type="entry name" value="HNH"/>
    <property type="match status" value="1"/>
</dbReference>
<dbReference type="OrthoDB" id="11472at2157"/>
<dbReference type="Gene3D" id="1.10.30.50">
    <property type="match status" value="1"/>
</dbReference>
<evidence type="ECO:0000256" key="2">
    <source>
        <dbReference type="ARBA" id="ARBA00022801"/>
    </source>
</evidence>
<dbReference type="GO" id="GO:0004519">
    <property type="term" value="F:endonuclease activity"/>
    <property type="evidence" value="ECO:0007669"/>
    <property type="project" value="InterPro"/>
</dbReference>
<evidence type="ECO:0000259" key="3">
    <source>
        <dbReference type="PROSITE" id="PS50157"/>
    </source>
</evidence>
<dbReference type="SMART" id="SM00507">
    <property type="entry name" value="HNHc"/>
    <property type="match status" value="1"/>
</dbReference>
<dbReference type="GO" id="GO:0016787">
    <property type="term" value="F:hydrolase activity"/>
    <property type="evidence" value="ECO:0007669"/>
    <property type="project" value="UniProtKB-KW"/>
</dbReference>
<dbReference type="PROSITE" id="PS50157">
    <property type="entry name" value="ZINC_FINGER_C2H2_2"/>
    <property type="match status" value="1"/>
</dbReference>